<organism evidence="3 4">
    <name type="scientific">Niveibacterium microcysteis</name>
    <dbReference type="NCBI Taxonomy" id="2811415"/>
    <lineage>
        <taxon>Bacteria</taxon>
        <taxon>Pseudomonadati</taxon>
        <taxon>Pseudomonadota</taxon>
        <taxon>Betaproteobacteria</taxon>
        <taxon>Rhodocyclales</taxon>
        <taxon>Rhodocyclaceae</taxon>
        <taxon>Niveibacterium</taxon>
    </lineage>
</organism>
<evidence type="ECO:0000256" key="1">
    <source>
        <dbReference type="ARBA" id="ARBA00022729"/>
    </source>
</evidence>
<protein>
    <submittedName>
        <fullName evidence="3">Uncharacterized protein</fullName>
    </submittedName>
</protein>
<dbReference type="PROSITE" id="PS51257">
    <property type="entry name" value="PROKAR_LIPOPROTEIN"/>
    <property type="match status" value="1"/>
</dbReference>
<dbReference type="EMBL" id="CP071060">
    <property type="protein sequence ID" value="QSI77156.1"/>
    <property type="molecule type" value="Genomic_DNA"/>
</dbReference>
<keyword evidence="1 2" id="KW-0732">Signal</keyword>
<dbReference type="Proteomes" id="UP000663570">
    <property type="component" value="Chromosome"/>
</dbReference>
<dbReference type="Pfam" id="PF00756">
    <property type="entry name" value="Esterase"/>
    <property type="match status" value="1"/>
</dbReference>
<dbReference type="PANTHER" id="PTHR43037:SF1">
    <property type="entry name" value="BLL1128 PROTEIN"/>
    <property type="match status" value="1"/>
</dbReference>
<dbReference type="PANTHER" id="PTHR43037">
    <property type="entry name" value="UNNAMED PRODUCT-RELATED"/>
    <property type="match status" value="1"/>
</dbReference>
<feature type="signal peptide" evidence="2">
    <location>
        <begin position="1"/>
        <end position="17"/>
    </location>
</feature>
<accession>A0ABX7M6M7</accession>
<reference evidence="3 4" key="1">
    <citation type="submission" date="2021-02" db="EMBL/GenBank/DDBJ databases">
        <title>Niveibacterium changnyeongensis HC41.</title>
        <authorList>
            <person name="Kang M."/>
        </authorList>
    </citation>
    <scope>NUCLEOTIDE SEQUENCE [LARGE SCALE GENOMIC DNA]</scope>
    <source>
        <strain evidence="3 4">HC41</strain>
    </source>
</reference>
<feature type="chain" id="PRO_5047506553" evidence="2">
    <location>
        <begin position="18"/>
        <end position="389"/>
    </location>
</feature>
<dbReference type="RefSeq" id="WP_206254687.1">
    <property type="nucleotide sequence ID" value="NZ_CP071060.1"/>
</dbReference>
<gene>
    <name evidence="3" type="ORF">JY500_00455</name>
</gene>
<dbReference type="Gene3D" id="3.40.50.1820">
    <property type="entry name" value="alpha/beta hydrolase"/>
    <property type="match status" value="1"/>
</dbReference>
<name>A0ABX7M6M7_9RHOO</name>
<proteinExistence type="predicted"/>
<evidence type="ECO:0000313" key="3">
    <source>
        <dbReference type="EMBL" id="QSI77156.1"/>
    </source>
</evidence>
<dbReference type="InterPro" id="IPR050955">
    <property type="entry name" value="Plant_Biomass_Hydrol_Est"/>
</dbReference>
<dbReference type="InterPro" id="IPR000801">
    <property type="entry name" value="Esterase-like"/>
</dbReference>
<evidence type="ECO:0000256" key="2">
    <source>
        <dbReference type="SAM" id="SignalP"/>
    </source>
</evidence>
<dbReference type="InterPro" id="IPR029058">
    <property type="entry name" value="AB_hydrolase_fold"/>
</dbReference>
<dbReference type="SUPFAM" id="SSF53474">
    <property type="entry name" value="alpha/beta-Hydrolases"/>
    <property type="match status" value="1"/>
</dbReference>
<evidence type="ECO:0000313" key="4">
    <source>
        <dbReference type="Proteomes" id="UP000663570"/>
    </source>
</evidence>
<keyword evidence="4" id="KW-1185">Reference proteome</keyword>
<sequence length="389" mass="42326">MKCVTRWSTLVLLAALAACGGSGGGSTPAAPEAASYTLTESLVTTLPKEELAALTSKEYLLYLPPDYKASEDKKWPLIVFLHGSSPSAEEPKTMAMLRNDGLMYAITQSGVRPAAIVVAPLSKEFQGFRREAVDAAIRDVQARYKVDPNRVSLTGMSLGAINAWNMSLSWPYRFSAVAPVAGGLYDEVMNRHIYEDRFWGQAFKALAATPFRVFHGSRDTAVPIEYAEHVAGLLAAAGGNVDFRRTDTDHIGTAGFAFTQALADWLVSQQRSSASSEHPPIDGPERYTGRFYSKAYDRNGHPLDSWVEVSQDTMSTLKETGDGWGVAPFTLVHLGDSRFMNPFGAIFWLGSPDPETHQMQCWYSLHAPIFGDGSYGISGEPRLPSGGPC</sequence>